<gene>
    <name evidence="2" type="ORF">GYMLUDRAFT_59706</name>
</gene>
<organism evidence="2 3">
    <name type="scientific">Collybiopsis luxurians FD-317 M1</name>
    <dbReference type="NCBI Taxonomy" id="944289"/>
    <lineage>
        <taxon>Eukaryota</taxon>
        <taxon>Fungi</taxon>
        <taxon>Dikarya</taxon>
        <taxon>Basidiomycota</taxon>
        <taxon>Agaricomycotina</taxon>
        <taxon>Agaricomycetes</taxon>
        <taxon>Agaricomycetidae</taxon>
        <taxon>Agaricales</taxon>
        <taxon>Marasmiineae</taxon>
        <taxon>Omphalotaceae</taxon>
        <taxon>Collybiopsis</taxon>
        <taxon>Collybiopsis luxurians</taxon>
    </lineage>
</organism>
<feature type="compositionally biased region" description="Low complexity" evidence="1">
    <location>
        <begin position="82"/>
        <end position="95"/>
    </location>
</feature>
<dbReference type="Proteomes" id="UP000053593">
    <property type="component" value="Unassembled WGS sequence"/>
</dbReference>
<proteinExistence type="predicted"/>
<feature type="compositionally biased region" description="Basic and acidic residues" evidence="1">
    <location>
        <begin position="133"/>
        <end position="144"/>
    </location>
</feature>
<name>A0A0D0B9E1_9AGAR</name>
<feature type="region of interest" description="Disordered" evidence="1">
    <location>
        <begin position="225"/>
        <end position="259"/>
    </location>
</feature>
<dbReference type="HOGENOM" id="CLU_1030755_0_0_1"/>
<keyword evidence="3" id="KW-1185">Reference proteome</keyword>
<evidence type="ECO:0000313" key="2">
    <source>
        <dbReference type="EMBL" id="KIK60245.1"/>
    </source>
</evidence>
<evidence type="ECO:0000313" key="3">
    <source>
        <dbReference type="Proteomes" id="UP000053593"/>
    </source>
</evidence>
<dbReference type="OrthoDB" id="2635882at2759"/>
<evidence type="ECO:0000256" key="1">
    <source>
        <dbReference type="SAM" id="MobiDB-lite"/>
    </source>
</evidence>
<protein>
    <submittedName>
        <fullName evidence="2">Uncharacterized protein</fullName>
    </submittedName>
</protein>
<feature type="region of interest" description="Disordered" evidence="1">
    <location>
        <begin position="126"/>
        <end position="161"/>
    </location>
</feature>
<accession>A0A0D0B9E1</accession>
<feature type="compositionally biased region" description="Polar residues" evidence="1">
    <location>
        <begin position="26"/>
        <end position="60"/>
    </location>
</feature>
<dbReference type="EMBL" id="KN834776">
    <property type="protein sequence ID" value="KIK60245.1"/>
    <property type="molecule type" value="Genomic_DNA"/>
</dbReference>
<reference evidence="2 3" key="1">
    <citation type="submission" date="2014-04" db="EMBL/GenBank/DDBJ databases">
        <title>Evolutionary Origins and Diversification of the Mycorrhizal Mutualists.</title>
        <authorList>
            <consortium name="DOE Joint Genome Institute"/>
            <consortium name="Mycorrhizal Genomics Consortium"/>
            <person name="Kohler A."/>
            <person name="Kuo A."/>
            <person name="Nagy L.G."/>
            <person name="Floudas D."/>
            <person name="Copeland A."/>
            <person name="Barry K.W."/>
            <person name="Cichocki N."/>
            <person name="Veneault-Fourrey C."/>
            <person name="LaButti K."/>
            <person name="Lindquist E.A."/>
            <person name="Lipzen A."/>
            <person name="Lundell T."/>
            <person name="Morin E."/>
            <person name="Murat C."/>
            <person name="Riley R."/>
            <person name="Ohm R."/>
            <person name="Sun H."/>
            <person name="Tunlid A."/>
            <person name="Henrissat B."/>
            <person name="Grigoriev I.V."/>
            <person name="Hibbett D.S."/>
            <person name="Martin F."/>
        </authorList>
    </citation>
    <scope>NUCLEOTIDE SEQUENCE [LARGE SCALE GENOMIC DNA]</scope>
    <source>
        <strain evidence="2 3">FD-317 M1</strain>
    </source>
</reference>
<dbReference type="AlphaFoldDB" id="A0A0D0B9E1"/>
<sequence>MQTPTRSRVGGYSDFFSSGFRAIASKNATSRSRPSSTYSLPASKSSPFHTKLSSPRSSSDGGEKGRPVFRLHRSKSGKESVSDSLASSSSSAAAADKQRKRSSLIDFSAKLLDRISLGGAGGATEARSFVQFDETKKRLRPPERRHLRSASATDWPKSRMSADTQITAIRTYYPDSNETDPFNPSPSSKSFFIDLSDSSTAPSPVRPRHQSYISFSGSSLSSLTSFTRRERPTSMHSLPAPAVRSPSRNSKFEPFTEESTAQLDSIYETERDLSNIDWREFHIHLFDNV</sequence>
<feature type="region of interest" description="Disordered" evidence="1">
    <location>
        <begin position="26"/>
        <end position="101"/>
    </location>
</feature>